<dbReference type="STRING" id="1437874.CSPHI_09810"/>
<reference evidence="3 4" key="1">
    <citation type="submission" date="2014-08" db="EMBL/GenBank/DDBJ databases">
        <title>Complete genome sequence of Corynebacterium sphenisci CECT 5990(T) (=DSM 44792(T)), isolated from healthy wild penguins.</title>
        <authorList>
            <person name="Ruckert C."/>
            <person name="Albersmeier A."/>
            <person name="Winkler A."/>
            <person name="Kalinowski J."/>
        </authorList>
    </citation>
    <scope>NUCLEOTIDE SEQUENCE [LARGE SCALE GENOMIC DNA]</scope>
    <source>
        <strain evidence="3 4">DSM 44792</strain>
    </source>
</reference>
<evidence type="ECO:0000313" key="4">
    <source>
        <dbReference type="Proteomes" id="UP000185469"/>
    </source>
</evidence>
<dbReference type="EMBL" id="CP009248">
    <property type="protein sequence ID" value="APT91251.1"/>
    <property type="molecule type" value="Genomic_DNA"/>
</dbReference>
<feature type="compositionally biased region" description="Low complexity" evidence="1">
    <location>
        <begin position="84"/>
        <end position="93"/>
    </location>
</feature>
<dbReference type="InterPro" id="IPR021421">
    <property type="entry name" value="DUF3071"/>
</dbReference>
<evidence type="ECO:0000313" key="3">
    <source>
        <dbReference type="EMBL" id="APT91251.1"/>
    </source>
</evidence>
<feature type="region of interest" description="Disordered" evidence="1">
    <location>
        <begin position="45"/>
        <end position="96"/>
    </location>
</feature>
<feature type="region of interest" description="Disordered" evidence="1">
    <location>
        <begin position="233"/>
        <end position="306"/>
    </location>
</feature>
<evidence type="ECO:0000259" key="2">
    <source>
        <dbReference type="Pfam" id="PF11268"/>
    </source>
</evidence>
<evidence type="ECO:0000256" key="1">
    <source>
        <dbReference type="SAM" id="MobiDB-lite"/>
    </source>
</evidence>
<dbReference type="RefSeq" id="WP_075692824.1">
    <property type="nucleotide sequence ID" value="NZ_CP009248.1"/>
</dbReference>
<gene>
    <name evidence="3" type="ORF">CSPHI_09810</name>
</gene>
<protein>
    <recommendedName>
        <fullName evidence="2">DUF3071 domain-containing protein</fullName>
    </recommendedName>
</protein>
<organism evidence="3 4">
    <name type="scientific">Corynebacterium sphenisci DSM 44792</name>
    <dbReference type="NCBI Taxonomy" id="1437874"/>
    <lineage>
        <taxon>Bacteria</taxon>
        <taxon>Bacillati</taxon>
        <taxon>Actinomycetota</taxon>
        <taxon>Actinomycetes</taxon>
        <taxon>Mycobacteriales</taxon>
        <taxon>Corynebacteriaceae</taxon>
        <taxon>Corynebacterium</taxon>
    </lineage>
</organism>
<dbReference type="KEGG" id="csph:CSPHI_09810"/>
<feature type="compositionally biased region" description="Basic and acidic residues" evidence="1">
    <location>
        <begin position="271"/>
        <end position="282"/>
    </location>
</feature>
<feature type="domain" description="DUF3071" evidence="2">
    <location>
        <begin position="1"/>
        <end position="211"/>
    </location>
</feature>
<dbReference type="AlphaFoldDB" id="A0A1L7CZT0"/>
<proteinExistence type="predicted"/>
<accession>A0A1L7CZT0</accession>
<dbReference type="Pfam" id="PF11268">
    <property type="entry name" value="DUF3071"/>
    <property type="match status" value="1"/>
</dbReference>
<keyword evidence="4" id="KW-1185">Reference proteome</keyword>
<dbReference type="NCBIfam" id="NF040712">
    <property type="entry name" value="SepH"/>
    <property type="match status" value="1"/>
</dbReference>
<dbReference type="Proteomes" id="UP000185469">
    <property type="component" value="Chromosome"/>
</dbReference>
<feature type="compositionally biased region" description="Low complexity" evidence="1">
    <location>
        <begin position="45"/>
        <end position="62"/>
    </location>
</feature>
<sequence length="306" mass="32952">MRELKPLAEQTQPGAIVLTWADVEDEDAGARLLLPVGDRLRELVAAAGGDAAPDASGDEPAPAEGPAPARPVLRAAADPEDAAAEPAEPAAPATPKYVMAPREIQDRVRAGASVAELMEETGMSFRRIDAFAHPVLNDRARIAEQGRLSHPRRSDGPAELTLEEILATAFAARGQDLAEATWDARRDRTGQWIVSLTWTTGMSEAVAEWSWHEESPGHGTTVSRNSLAAELVDPEQHRPRRGLSAVAEGARAPAPVDSGAGQAEEDPAEEEFLRHPDGEAPPRRRRKTVMPSWEDVLLGVRPTDRK</sequence>
<name>A0A1L7CZT0_9CORY</name>
<dbReference type="OrthoDB" id="5180791at2"/>
<dbReference type="InterPro" id="IPR047682">
    <property type="entry name" value="SepH-like"/>
</dbReference>